<sequence>MQFLIKPSSVEGGVFKVTLQNTLTATTKIEFVSVSFSAITAPTAAHGSSIYIDASDSPHFLLSSLALGTGTDGSASAVFVKGELHEIVTSSTFTGTTKDEANLNLMFGTVTSTVFTDSSSVTNDNVCGRVVEFPCTGWATAASKLASSALTHSLQVVSSQTISSAQSFTKATTISQVSSSASKVTITLSQLDVSVASYFSSSAALTFSKLNIVLPPTLSSLSVDSLISTTAILTIADCDFTQSVATALSSNLINLSPSTTTVISNTAFTSLSFTDKSPISAATGAKQAAISNTDFTTIARTGGDGGVVSAVLTASHSLTLTSNVFIDVTCSSASAIGGAVFASLDASASLYIDSCTFKGCVATDTSSGTNSTGGGMRLTLLPSFAGEYIISAPVFLTPTTNNANYGKDLFISSYKLTEDIGTGSVLFDTTGDTSQDRFDLSANRVR</sequence>
<keyword evidence="2" id="KW-1185">Reference proteome</keyword>
<gene>
    <name evidence="1" type="ORF">BLNAU_13401</name>
</gene>
<dbReference type="EMBL" id="JARBJD010000115">
    <property type="protein sequence ID" value="KAK2951662.1"/>
    <property type="molecule type" value="Genomic_DNA"/>
</dbReference>
<proteinExistence type="predicted"/>
<evidence type="ECO:0000313" key="2">
    <source>
        <dbReference type="Proteomes" id="UP001281761"/>
    </source>
</evidence>
<comment type="caution">
    <text evidence="1">The sequence shown here is derived from an EMBL/GenBank/DDBJ whole genome shotgun (WGS) entry which is preliminary data.</text>
</comment>
<reference evidence="1 2" key="1">
    <citation type="journal article" date="2022" name="bioRxiv">
        <title>Genomics of Preaxostyla Flagellates Illuminates Evolutionary Transitions and the Path Towards Mitochondrial Loss.</title>
        <authorList>
            <person name="Novak L.V.F."/>
            <person name="Treitli S.C."/>
            <person name="Pyrih J."/>
            <person name="Halakuc P."/>
            <person name="Pipaliya S.V."/>
            <person name="Vacek V."/>
            <person name="Brzon O."/>
            <person name="Soukal P."/>
            <person name="Eme L."/>
            <person name="Dacks J.B."/>
            <person name="Karnkowska A."/>
            <person name="Elias M."/>
            <person name="Hampl V."/>
        </authorList>
    </citation>
    <scope>NUCLEOTIDE SEQUENCE [LARGE SCALE GENOMIC DNA]</scope>
    <source>
        <strain evidence="1">NAU3</strain>
        <tissue evidence="1">Gut</tissue>
    </source>
</reference>
<evidence type="ECO:0000313" key="1">
    <source>
        <dbReference type="EMBL" id="KAK2951662.1"/>
    </source>
</evidence>
<name>A0ABQ9XJT3_9EUKA</name>
<organism evidence="1 2">
    <name type="scientific">Blattamonas nauphoetae</name>
    <dbReference type="NCBI Taxonomy" id="2049346"/>
    <lineage>
        <taxon>Eukaryota</taxon>
        <taxon>Metamonada</taxon>
        <taxon>Preaxostyla</taxon>
        <taxon>Oxymonadida</taxon>
        <taxon>Blattamonas</taxon>
    </lineage>
</organism>
<accession>A0ABQ9XJT3</accession>
<dbReference type="Proteomes" id="UP001281761">
    <property type="component" value="Unassembled WGS sequence"/>
</dbReference>
<protein>
    <submittedName>
        <fullName evidence="1">Uncharacterized protein</fullName>
    </submittedName>
</protein>